<feature type="compositionally biased region" description="Basic and acidic residues" evidence="1">
    <location>
        <begin position="459"/>
        <end position="468"/>
    </location>
</feature>
<dbReference type="InterPro" id="IPR059095">
    <property type="entry name" value="Znf_C2H2_17_2nd"/>
</dbReference>
<feature type="compositionally biased region" description="Polar residues" evidence="1">
    <location>
        <begin position="483"/>
        <end position="495"/>
    </location>
</feature>
<dbReference type="InterPro" id="IPR059009">
    <property type="entry name" value="Znf_C2H2_17_1st"/>
</dbReference>
<accession>A0A9P8JDX6</accession>
<proteinExistence type="predicted"/>
<dbReference type="Pfam" id="PF26176">
    <property type="entry name" value="zf_C2H2_17_2"/>
    <property type="match status" value="1"/>
</dbReference>
<feature type="region of interest" description="Disordered" evidence="1">
    <location>
        <begin position="275"/>
        <end position="321"/>
    </location>
</feature>
<dbReference type="EMBL" id="JAHFXF010000038">
    <property type="protein sequence ID" value="KAG9699213.1"/>
    <property type="molecule type" value="Genomic_DNA"/>
</dbReference>
<dbReference type="InterPro" id="IPR013087">
    <property type="entry name" value="Znf_C2H2_type"/>
</dbReference>
<feature type="region of interest" description="Disordered" evidence="1">
    <location>
        <begin position="1"/>
        <end position="25"/>
    </location>
</feature>
<feature type="non-terminal residue" evidence="3">
    <location>
        <position position="504"/>
    </location>
</feature>
<dbReference type="Pfam" id="PF26177">
    <property type="entry name" value="zf_C2H2_17_1st"/>
    <property type="match status" value="1"/>
</dbReference>
<dbReference type="OrthoDB" id="5062908at2759"/>
<gene>
    <name evidence="3" type="ORF">KCU76_g1674</name>
</gene>
<feature type="region of interest" description="Disordered" evidence="1">
    <location>
        <begin position="429"/>
        <end position="504"/>
    </location>
</feature>
<dbReference type="AlphaFoldDB" id="A0A9P8JDX6"/>
<name>A0A9P8JDX6_AURME</name>
<evidence type="ECO:0000313" key="4">
    <source>
        <dbReference type="Proteomes" id="UP000779574"/>
    </source>
</evidence>
<dbReference type="SMART" id="SM00355">
    <property type="entry name" value="ZnF_C2H2"/>
    <property type="match status" value="2"/>
</dbReference>
<reference evidence="3" key="2">
    <citation type="submission" date="2021-08" db="EMBL/GenBank/DDBJ databases">
        <authorList>
            <person name="Gostincar C."/>
            <person name="Sun X."/>
            <person name="Song Z."/>
            <person name="Gunde-Cimerman N."/>
        </authorList>
    </citation>
    <scope>NUCLEOTIDE SEQUENCE</scope>
    <source>
        <strain evidence="3">EXF-9911</strain>
    </source>
</reference>
<dbReference type="Proteomes" id="UP000779574">
    <property type="component" value="Unassembled WGS sequence"/>
</dbReference>
<comment type="caution">
    <text evidence="3">The sequence shown here is derived from an EMBL/GenBank/DDBJ whole genome shotgun (WGS) entry which is preliminary data.</text>
</comment>
<feature type="compositionally biased region" description="Low complexity" evidence="1">
    <location>
        <begin position="294"/>
        <end position="303"/>
    </location>
</feature>
<organism evidence="3 4">
    <name type="scientific">Aureobasidium melanogenum</name>
    <name type="common">Aureobasidium pullulans var. melanogenum</name>
    <dbReference type="NCBI Taxonomy" id="46634"/>
    <lineage>
        <taxon>Eukaryota</taxon>
        <taxon>Fungi</taxon>
        <taxon>Dikarya</taxon>
        <taxon>Ascomycota</taxon>
        <taxon>Pezizomycotina</taxon>
        <taxon>Dothideomycetes</taxon>
        <taxon>Dothideomycetidae</taxon>
        <taxon>Dothideales</taxon>
        <taxon>Saccotheciaceae</taxon>
        <taxon>Aureobasidium</taxon>
    </lineage>
</organism>
<evidence type="ECO:0000313" key="3">
    <source>
        <dbReference type="EMBL" id="KAG9699213.1"/>
    </source>
</evidence>
<sequence length="504" mass="55172">MSSHSMDHNAYYSSTSPGTKMEHIPETDLYTTPGWTDGMFLSGAAPFSPVMSDSNQSAYTLPASDVSFPSLDPSISQDMPIMDACRPGSWVPEQANYNVFAEPAVFDTEMFAFPAQGMDVPQPTLNAWYTPTEAPAETYLAMDIPGQDLTRMVPQTAGFVGNPVPMVPSIGYSNPNLRAGHARIDSLYTQACPQDVAVSHNHIPSGTQVQEIAGHRRITVPITSNEPVPGLHLPNVELPYGAPIQQYRTHMPGYPSGSMVPFPIQPEIPVLGSNVSESSVGSVAPSGYGDVPCSPASSTATTRTRTEDTDGRARTDPLYSTKPGKDGSYHCPFLASEGCQHKATKLKCNYDKYIDSHIKPFRCKHQNCNNNRFSSTACLLRHEREAHGLHGHGNKPFLCQFKDCDRSGPDNGFPRAYNLLDHMKRVHGYRPDKAAKTPPASSAGRAAGKSQDKVKKRKTAGEAKKETASPRLVQKLAVDSRKQQMSTQWQTQVNEMQRRSRQFG</sequence>
<dbReference type="Gene3D" id="3.30.160.60">
    <property type="entry name" value="Classic Zinc Finger"/>
    <property type="match status" value="1"/>
</dbReference>
<feature type="domain" description="C2H2-type" evidence="2">
    <location>
        <begin position="361"/>
        <end position="387"/>
    </location>
</feature>
<feature type="compositionally biased region" description="Basic and acidic residues" evidence="1">
    <location>
        <begin position="304"/>
        <end position="315"/>
    </location>
</feature>
<evidence type="ECO:0000256" key="1">
    <source>
        <dbReference type="SAM" id="MobiDB-lite"/>
    </source>
</evidence>
<evidence type="ECO:0000259" key="2">
    <source>
        <dbReference type="SMART" id="SM00355"/>
    </source>
</evidence>
<reference evidence="3" key="1">
    <citation type="journal article" date="2021" name="J Fungi (Basel)">
        <title>Virulence traits and population genomics of the black yeast Aureobasidium melanogenum.</title>
        <authorList>
            <person name="Cernosa A."/>
            <person name="Sun X."/>
            <person name="Gostincar C."/>
            <person name="Fang C."/>
            <person name="Gunde-Cimerman N."/>
            <person name="Song Z."/>
        </authorList>
    </citation>
    <scope>NUCLEOTIDE SEQUENCE</scope>
    <source>
        <strain evidence="3">EXF-9911</strain>
    </source>
</reference>
<protein>
    <recommendedName>
        <fullName evidence="2">C2H2-type domain-containing protein</fullName>
    </recommendedName>
</protein>
<feature type="domain" description="C2H2-type" evidence="2">
    <location>
        <begin position="397"/>
        <end position="427"/>
    </location>
</feature>